<keyword evidence="4" id="KW-0904">Protein phosphatase</keyword>
<dbReference type="SMART" id="SM00226">
    <property type="entry name" value="LMWPc"/>
    <property type="match status" value="1"/>
</dbReference>
<proteinExistence type="inferred from homology"/>
<evidence type="ECO:0000313" key="8">
    <source>
        <dbReference type="Proteomes" id="UP000053274"/>
    </source>
</evidence>
<comment type="similarity">
    <text evidence="1">Belongs to the low molecular weight phosphotyrosine protein phosphatase family.</text>
</comment>
<dbReference type="InterPro" id="IPR050438">
    <property type="entry name" value="LMW_PTPase"/>
</dbReference>
<evidence type="ECO:0000256" key="4">
    <source>
        <dbReference type="ARBA" id="ARBA00022912"/>
    </source>
</evidence>
<dbReference type="CDD" id="cd16343">
    <property type="entry name" value="LMWPTP"/>
    <property type="match status" value="1"/>
</dbReference>
<keyword evidence="3" id="KW-0378">Hydrolase</keyword>
<protein>
    <recommendedName>
        <fullName evidence="2">protein-tyrosine-phosphatase</fullName>
        <ecNumber evidence="2">3.1.3.48</ecNumber>
    </recommendedName>
</protein>
<dbReference type="PRINTS" id="PR00719">
    <property type="entry name" value="LMWPTPASE"/>
</dbReference>
<evidence type="ECO:0000259" key="6">
    <source>
        <dbReference type="SMART" id="SM00226"/>
    </source>
</evidence>
<dbReference type="GO" id="GO:0004725">
    <property type="term" value="F:protein tyrosine phosphatase activity"/>
    <property type="evidence" value="ECO:0007669"/>
    <property type="project" value="UniProtKB-EC"/>
</dbReference>
<organism evidence="7 8">
    <name type="scientific">Actinobacteria bacterium BACL15 MAG-120619-bin91</name>
    <dbReference type="NCBI Taxonomy" id="1655562"/>
    <lineage>
        <taxon>Bacteria</taxon>
        <taxon>Bacillati</taxon>
        <taxon>Actinomycetota</taxon>
        <taxon>Actinomycetes</taxon>
        <taxon>Actinomycetes incertae sedis</taxon>
        <taxon>ac1 cluster</taxon>
    </lineage>
</organism>
<name>A0A0R2PE97_9ACTN</name>
<gene>
    <name evidence="7" type="ORF">ABR54_04240</name>
</gene>
<comment type="caution">
    <text evidence="7">The sequence shown here is derived from an EMBL/GenBank/DDBJ whole genome shotgun (WGS) entry which is preliminary data.</text>
</comment>
<dbReference type="SUPFAM" id="SSF52788">
    <property type="entry name" value="Phosphotyrosine protein phosphatases I"/>
    <property type="match status" value="1"/>
</dbReference>
<feature type="active site" description="Proton donor" evidence="5">
    <location>
        <position position="143"/>
    </location>
</feature>
<reference evidence="7 8" key="1">
    <citation type="submission" date="2015-10" db="EMBL/GenBank/DDBJ databases">
        <title>Metagenome-Assembled Genomes uncover a global brackish microbiome.</title>
        <authorList>
            <person name="Hugerth L.W."/>
            <person name="Larsson J."/>
            <person name="Alneberg J."/>
            <person name="Lindh M.V."/>
            <person name="Legrand C."/>
            <person name="Pinhassi J."/>
            <person name="Andersson A.F."/>
        </authorList>
    </citation>
    <scope>NUCLEOTIDE SEQUENCE [LARGE SCALE GENOMIC DNA]</scope>
    <source>
        <strain evidence="7">BACL15 MAG-120619-bin91</strain>
    </source>
</reference>
<dbReference type="PANTHER" id="PTHR11717">
    <property type="entry name" value="LOW MOLECULAR WEIGHT PROTEIN TYROSINE PHOSPHATASE"/>
    <property type="match status" value="1"/>
</dbReference>
<feature type="active site" evidence="5">
    <location>
        <position position="23"/>
    </location>
</feature>
<evidence type="ECO:0000256" key="1">
    <source>
        <dbReference type="ARBA" id="ARBA00011063"/>
    </source>
</evidence>
<feature type="active site" description="Nucleophile" evidence="5">
    <location>
        <position position="17"/>
    </location>
</feature>
<dbReference type="InterPro" id="IPR036196">
    <property type="entry name" value="Ptyr_pPase_sf"/>
</dbReference>
<dbReference type="AlphaFoldDB" id="A0A0R2PE97"/>
<dbReference type="Proteomes" id="UP000053274">
    <property type="component" value="Unassembled WGS sequence"/>
</dbReference>
<dbReference type="InterPro" id="IPR023485">
    <property type="entry name" value="Ptyr_pPase"/>
</dbReference>
<dbReference type="EC" id="3.1.3.48" evidence="2"/>
<accession>A0A0R2PE97</accession>
<sequence>MISSLKDREQLSITMVCLGNICRSPMAAAVLANKTNGVKSPVITVDSSGTSAWHIGQGPHPSSKKIWEKAGYKHEHTAKQFTSNDFFIHDLILVMDSSNFHNVMSLAESDEHRSKVFYLRSFDPELQGIDPDSADYFKLEVPDPYNQSDEAYEATLAMVERAIDGLLAKLSS</sequence>
<dbReference type="EMBL" id="LIAM01000126">
    <property type="protein sequence ID" value="KRO35330.1"/>
    <property type="molecule type" value="Genomic_DNA"/>
</dbReference>
<evidence type="ECO:0000313" key="7">
    <source>
        <dbReference type="EMBL" id="KRO35330.1"/>
    </source>
</evidence>
<dbReference type="Gene3D" id="3.40.50.2300">
    <property type="match status" value="1"/>
</dbReference>
<dbReference type="InterPro" id="IPR017867">
    <property type="entry name" value="Tyr_phospatase_low_mol_wt"/>
</dbReference>
<feature type="domain" description="Phosphotyrosine protein phosphatase I" evidence="6">
    <location>
        <begin position="11"/>
        <end position="169"/>
    </location>
</feature>
<dbReference type="Pfam" id="PF01451">
    <property type="entry name" value="LMWPc"/>
    <property type="match status" value="1"/>
</dbReference>
<evidence type="ECO:0000256" key="3">
    <source>
        <dbReference type="ARBA" id="ARBA00022801"/>
    </source>
</evidence>
<evidence type="ECO:0000256" key="2">
    <source>
        <dbReference type="ARBA" id="ARBA00013064"/>
    </source>
</evidence>
<dbReference type="PANTHER" id="PTHR11717:SF7">
    <property type="entry name" value="LOW MOLECULAR WEIGHT PHOSPHOTYROSINE PROTEIN PHOSPHATASE"/>
    <property type="match status" value="1"/>
</dbReference>
<evidence type="ECO:0000256" key="5">
    <source>
        <dbReference type="PIRSR" id="PIRSR617867-1"/>
    </source>
</evidence>